<accession>A0A8S1WV64</accession>
<dbReference type="Pfam" id="PF13639">
    <property type="entry name" value="zf-RING_2"/>
    <property type="match status" value="1"/>
</dbReference>
<proteinExistence type="predicted"/>
<dbReference type="EMBL" id="CAJJDP010000094">
    <property type="protein sequence ID" value="CAD8189676.1"/>
    <property type="molecule type" value="Genomic_DNA"/>
</dbReference>
<dbReference type="AlphaFoldDB" id="A0A8S1WV64"/>
<dbReference type="InterPro" id="IPR001841">
    <property type="entry name" value="Znf_RING"/>
</dbReference>
<sequence>MNYESHLSDSLIEENEQNVQLPNFLFESGRSMLIKKNQIKLILSVIKYVFGMLLIILKFILIRDENNISQQEFVYNLQYIEIWLYITVIHSFIVMIQYRVIQKYLNKYSIILPLAIEMELINIINIEQGLDQQQRQQQIQEQNDYQNQQLIGRLLLFDQRNIFVSKLSQELYEKLLDKFKCLKILNKFMVLAFFFIELFALIILFDSHSILIVDRRFYYLCIVYMILVVIFGLNQYFSTFTLAFLWIVFFPVFISYEIYMWFKKRKEKKIEKKKILDTFEEILLDQKQHQLENNDCAICMQSFQAKDQVIILSCSDKHVFHTDCIVDWLKLNTNCPLCRKQVIEQI</sequence>
<keyword evidence="2" id="KW-0812">Transmembrane</keyword>
<dbReference type="CDD" id="cd16473">
    <property type="entry name" value="RING-H2_RNF103"/>
    <property type="match status" value="1"/>
</dbReference>
<evidence type="ECO:0000256" key="1">
    <source>
        <dbReference type="PROSITE-ProRule" id="PRU00175"/>
    </source>
</evidence>
<keyword evidence="2" id="KW-1133">Transmembrane helix</keyword>
<feature type="domain" description="RING-type" evidence="3">
    <location>
        <begin position="296"/>
        <end position="339"/>
    </location>
</feature>
<keyword evidence="1" id="KW-0479">Metal-binding</keyword>
<evidence type="ECO:0000259" key="3">
    <source>
        <dbReference type="PROSITE" id="PS50089"/>
    </source>
</evidence>
<dbReference type="SMART" id="SM00184">
    <property type="entry name" value="RING"/>
    <property type="match status" value="1"/>
</dbReference>
<name>A0A8S1WV64_PAROT</name>
<keyword evidence="2" id="KW-0472">Membrane</keyword>
<feature type="transmembrane region" description="Helical" evidence="2">
    <location>
        <begin position="243"/>
        <end position="262"/>
    </location>
</feature>
<feature type="transmembrane region" description="Helical" evidence="2">
    <location>
        <begin position="184"/>
        <end position="205"/>
    </location>
</feature>
<keyword evidence="1" id="KW-0862">Zinc</keyword>
<dbReference type="GO" id="GO:0008270">
    <property type="term" value="F:zinc ion binding"/>
    <property type="evidence" value="ECO:0007669"/>
    <property type="project" value="UniProtKB-KW"/>
</dbReference>
<reference evidence="4" key="1">
    <citation type="submission" date="2021-01" db="EMBL/GenBank/DDBJ databases">
        <authorList>
            <consortium name="Genoscope - CEA"/>
            <person name="William W."/>
        </authorList>
    </citation>
    <scope>NUCLEOTIDE SEQUENCE</scope>
</reference>
<feature type="transmembrane region" description="Helical" evidence="2">
    <location>
        <begin position="217"/>
        <end position="237"/>
    </location>
</feature>
<dbReference type="PROSITE" id="PS50089">
    <property type="entry name" value="ZF_RING_2"/>
    <property type="match status" value="1"/>
</dbReference>
<feature type="transmembrane region" description="Helical" evidence="2">
    <location>
        <begin position="82"/>
        <end position="101"/>
    </location>
</feature>
<dbReference type="PANTHER" id="PTHR45676">
    <property type="entry name" value="RING-H2 FINGER PROTEIN ATL51-RELATED"/>
    <property type="match status" value="1"/>
</dbReference>
<feature type="transmembrane region" description="Helical" evidence="2">
    <location>
        <begin position="41"/>
        <end position="62"/>
    </location>
</feature>
<dbReference type="OMA" id="NDCAICM"/>
<organism evidence="4 5">
    <name type="scientific">Paramecium octaurelia</name>
    <dbReference type="NCBI Taxonomy" id="43137"/>
    <lineage>
        <taxon>Eukaryota</taxon>
        <taxon>Sar</taxon>
        <taxon>Alveolata</taxon>
        <taxon>Ciliophora</taxon>
        <taxon>Intramacronucleata</taxon>
        <taxon>Oligohymenophorea</taxon>
        <taxon>Peniculida</taxon>
        <taxon>Parameciidae</taxon>
        <taxon>Paramecium</taxon>
    </lineage>
</organism>
<evidence type="ECO:0000256" key="2">
    <source>
        <dbReference type="SAM" id="Phobius"/>
    </source>
</evidence>
<evidence type="ECO:0000313" key="5">
    <source>
        <dbReference type="Proteomes" id="UP000683925"/>
    </source>
</evidence>
<protein>
    <recommendedName>
        <fullName evidence="3">RING-type domain-containing protein</fullName>
    </recommendedName>
</protein>
<dbReference type="Proteomes" id="UP000683925">
    <property type="component" value="Unassembled WGS sequence"/>
</dbReference>
<dbReference type="OrthoDB" id="310290at2759"/>
<keyword evidence="5" id="KW-1185">Reference proteome</keyword>
<evidence type="ECO:0000313" key="4">
    <source>
        <dbReference type="EMBL" id="CAD8189676.1"/>
    </source>
</evidence>
<comment type="caution">
    <text evidence="4">The sequence shown here is derived from an EMBL/GenBank/DDBJ whole genome shotgun (WGS) entry which is preliminary data.</text>
</comment>
<gene>
    <name evidence="4" type="ORF">POCTA_138.1.T0950179</name>
</gene>
<keyword evidence="1" id="KW-0863">Zinc-finger</keyword>